<dbReference type="AlphaFoldDB" id="A0A377FYL5"/>
<feature type="transmembrane region" description="Helical" evidence="1">
    <location>
        <begin position="12"/>
        <end position="33"/>
    </location>
</feature>
<keyword evidence="1" id="KW-0472">Membrane</keyword>
<proteinExistence type="predicted"/>
<dbReference type="Gene3D" id="3.30.310.160">
    <property type="entry name" value="YycH protein, domain 2"/>
    <property type="match status" value="1"/>
</dbReference>
<name>A0A377FYL5_9BACL</name>
<dbReference type="InterPro" id="IPR042274">
    <property type="entry name" value="YycH/YycI_2"/>
</dbReference>
<gene>
    <name evidence="3" type="ORF">NCTC13163_03082</name>
</gene>
<keyword evidence="1" id="KW-0812">Transmembrane</keyword>
<evidence type="ECO:0000313" key="4">
    <source>
        <dbReference type="Proteomes" id="UP000254060"/>
    </source>
</evidence>
<dbReference type="Proteomes" id="UP000254060">
    <property type="component" value="Unassembled WGS sequence"/>
</dbReference>
<organism evidence="3 4">
    <name type="scientific">Exiguobacterium aurantiacum</name>
    <dbReference type="NCBI Taxonomy" id="33987"/>
    <lineage>
        <taxon>Bacteria</taxon>
        <taxon>Bacillati</taxon>
        <taxon>Bacillota</taxon>
        <taxon>Bacilli</taxon>
        <taxon>Bacillales</taxon>
        <taxon>Bacillales Family XII. Incertae Sedis</taxon>
        <taxon>Exiguobacterium</taxon>
    </lineage>
</organism>
<dbReference type="STRING" id="1397694.GCA_000702585_00504"/>
<protein>
    <submittedName>
        <fullName evidence="3">Uncharacterized protein conserved in bacteria</fullName>
    </submittedName>
</protein>
<dbReference type="InterPro" id="IPR009996">
    <property type="entry name" value="YycH"/>
</dbReference>
<evidence type="ECO:0000256" key="1">
    <source>
        <dbReference type="SAM" id="Phobius"/>
    </source>
</evidence>
<keyword evidence="1" id="KW-1133">Transmembrane helix</keyword>
<dbReference type="Pfam" id="PF07435">
    <property type="entry name" value="YycH"/>
    <property type="match status" value="2"/>
</dbReference>
<dbReference type="OrthoDB" id="2382185at2"/>
<dbReference type="EMBL" id="UGGP01000001">
    <property type="protein sequence ID" value="STO09644.1"/>
    <property type="molecule type" value="Genomic_DNA"/>
</dbReference>
<accession>A0A377FYL5</accession>
<dbReference type="RefSeq" id="WP_029333995.1">
    <property type="nucleotide sequence ID" value="NZ_UGGP01000001.1"/>
</dbReference>
<feature type="domain" description="Regulatory protein YycH" evidence="2">
    <location>
        <begin position="249"/>
        <end position="449"/>
    </location>
</feature>
<reference evidence="3 4" key="1">
    <citation type="submission" date="2018-06" db="EMBL/GenBank/DDBJ databases">
        <authorList>
            <consortium name="Pathogen Informatics"/>
            <person name="Doyle S."/>
        </authorList>
    </citation>
    <scope>NUCLEOTIDE SEQUENCE [LARGE SCALE GENOMIC DNA]</scope>
    <source>
        <strain evidence="3 4">NCTC13163</strain>
    </source>
</reference>
<evidence type="ECO:0000313" key="3">
    <source>
        <dbReference type="EMBL" id="STO09644.1"/>
    </source>
</evidence>
<feature type="domain" description="Regulatory protein YycH" evidence="2">
    <location>
        <begin position="12"/>
        <end position="92"/>
    </location>
</feature>
<sequence>MERKRFWAKPELVKSLVLLTLIVTSIVQTIILWDYHPKYQSVQSETQVATVDTSLQRRTSQVIVPAQTVVHENNAVFATRNTPKQIARVIRDTFEANEFKPLAAKNVPSLYSGINDALELILPEPYYADTLGYIVPGSYSLSGKVPQRALIFRDGDVWKIRAIMSDQSIWEGRLAKIGTGDVNSLFLKDSNRAMQRVTYAEDRVNYIPVVGPEMNELFAYDVSQIQIAARLDWMRDTFFPGDPNVQEVDPASSVGALTNGISVAEYDAKLNASRYRNLSRNSSERESVIGLDTIVDFVNFHGGWVDETSESQGLSLRFDAITPANKGFETTVFRFHVNGYPVFSQREAFINNDAVDLSTLRVENDGTQVRSITRHHLEIDRLISVGTTQLAGGQDVLDTLVNTGRFENVTEIRLGYEIEYNEDTSRYVTFSPNWFVREAGRWVPYDKPGDWTERMMYRGLE</sequence>
<evidence type="ECO:0000259" key="2">
    <source>
        <dbReference type="Pfam" id="PF07435"/>
    </source>
</evidence>